<dbReference type="AlphaFoldDB" id="V5GUV2"/>
<accession>V5GUV2</accession>
<protein>
    <submittedName>
        <fullName evidence="2">Uncharacterized protein</fullName>
    </submittedName>
</protein>
<feature type="non-terminal residue" evidence="2">
    <location>
        <position position="1"/>
    </location>
</feature>
<feature type="region of interest" description="Disordered" evidence="1">
    <location>
        <begin position="48"/>
        <end position="92"/>
    </location>
</feature>
<proteinExistence type="evidence at transcript level"/>
<organism evidence="2">
    <name type="scientific">Ixodes ricinus</name>
    <name type="common">Common tick</name>
    <name type="synonym">Acarus ricinus</name>
    <dbReference type="NCBI Taxonomy" id="34613"/>
    <lineage>
        <taxon>Eukaryota</taxon>
        <taxon>Metazoa</taxon>
        <taxon>Ecdysozoa</taxon>
        <taxon>Arthropoda</taxon>
        <taxon>Chelicerata</taxon>
        <taxon>Arachnida</taxon>
        <taxon>Acari</taxon>
        <taxon>Parasitiformes</taxon>
        <taxon>Ixodida</taxon>
        <taxon>Ixodoidea</taxon>
        <taxon>Ixodidae</taxon>
        <taxon>Ixodinae</taxon>
        <taxon>Ixodes</taxon>
    </lineage>
</organism>
<evidence type="ECO:0000256" key="1">
    <source>
        <dbReference type="SAM" id="MobiDB-lite"/>
    </source>
</evidence>
<feature type="compositionally biased region" description="Polar residues" evidence="1">
    <location>
        <begin position="1"/>
        <end position="11"/>
    </location>
</feature>
<dbReference type="EMBL" id="GANP01010278">
    <property type="protein sequence ID" value="JAB74190.1"/>
    <property type="molecule type" value="mRNA"/>
</dbReference>
<feature type="region of interest" description="Disordered" evidence="1">
    <location>
        <begin position="1"/>
        <end position="31"/>
    </location>
</feature>
<reference evidence="2" key="1">
    <citation type="journal article" date="2015" name="Sci. Rep.">
        <title>Tissue- and time-dependent transcription in Ixodes ricinus salivary glands and midguts when blood feeding on the vertebrate host.</title>
        <authorList>
            <person name="Kotsyfakis M."/>
            <person name="Schwarz A."/>
            <person name="Erhart J."/>
            <person name="Ribeiro J.M."/>
        </authorList>
    </citation>
    <scope>NUCLEOTIDE SEQUENCE</scope>
    <source>
        <tissue evidence="2">Salivary gland and midgut</tissue>
    </source>
</reference>
<name>V5GUV2_IXORI</name>
<feature type="non-terminal residue" evidence="2">
    <location>
        <position position="115"/>
    </location>
</feature>
<sequence>GTGSNATVSTESVKKAAVTSQPTEVQDISPTVVPSAARKEGFLSKLLNAKQKSNEKERINEGVSITPGLSQTAGTPALKEDSGTADDSHSRNSIENIKQSIHAAKISFMTSPPVP</sequence>
<evidence type="ECO:0000313" key="2">
    <source>
        <dbReference type="EMBL" id="JAB74190.1"/>
    </source>
</evidence>
<feature type="compositionally biased region" description="Basic and acidic residues" evidence="1">
    <location>
        <begin position="78"/>
        <end position="92"/>
    </location>
</feature>
<feature type="compositionally biased region" description="Polar residues" evidence="1">
    <location>
        <begin position="18"/>
        <end position="29"/>
    </location>
</feature>